<evidence type="ECO:0000256" key="1">
    <source>
        <dbReference type="ARBA" id="ARBA00022729"/>
    </source>
</evidence>
<dbReference type="InterPro" id="IPR003599">
    <property type="entry name" value="Ig_sub"/>
</dbReference>
<dbReference type="Gene3D" id="2.60.40.10">
    <property type="entry name" value="Immunoglobulins"/>
    <property type="match status" value="5"/>
</dbReference>
<keyword evidence="5" id="KW-1133">Transmembrane helix</keyword>
<keyword evidence="5" id="KW-0472">Membrane</keyword>
<evidence type="ECO:0000313" key="9">
    <source>
        <dbReference type="Proteomes" id="UP001314229"/>
    </source>
</evidence>
<keyword evidence="9" id="KW-1185">Reference proteome</keyword>
<dbReference type="InterPro" id="IPR036179">
    <property type="entry name" value="Ig-like_dom_sf"/>
</dbReference>
<name>A0AAV1Q853_SCOSC</name>
<dbReference type="Pfam" id="PF13927">
    <property type="entry name" value="Ig_3"/>
    <property type="match status" value="3"/>
</dbReference>
<dbReference type="PROSITE" id="PS50835">
    <property type="entry name" value="IG_LIKE"/>
    <property type="match status" value="4"/>
</dbReference>
<keyword evidence="2" id="KW-1015">Disulfide bond</keyword>
<dbReference type="SMART" id="SM00408">
    <property type="entry name" value="IGc2"/>
    <property type="match status" value="4"/>
</dbReference>
<keyword evidence="4" id="KW-0393">Immunoglobulin domain</keyword>
<sequence>MDLFAYKSLLFLSLIGCCVADELLPAGPLEAVLGKNVTIKTLIKDPSYLFITWTFSDGKEANSIASVSESTGLKLNDAYKGRVNVSSINGNLFLKDLKSEDSGDYQIQIIKKDGSTKTEEINLRVLEPVSKPKITSDLTEPIEHNSTVVLTCTATGSFLTFSWLRGATPIEADGKRVIVANKEESSTLTINNVLRSDLVGPIFCTAVNKLETEKSSGFNLTVYYGPEEVTLTPSKSSDVIEAGSNFNMSCAAGSLPPATFVWYRNKVLMENSGPVLTLATIEKLKLGAQKAEYTCAAKNAKTLRAIASTGFSFATMEPISGVSVIVPTEVLMAGNSSANLSCLATSGTVTTRTWLKDGKPLVASSRVVFSADKSSVKIDPVQKEDNAEFTCQLSNAISKFKASHTMTVNYGPDSVMVTGQAEVEVKDPIELSCSSESVPAATFTWKFNGTATGVKTAKYVVEKATYKNTGSYMCVATNAGTGRTMTKNFTVSVKEEGALDVEPEGLSDGAIAGIVIAVLVALGAAIGLIIYCRQKVPVESPY</sequence>
<keyword evidence="3" id="KW-0325">Glycoprotein</keyword>
<proteinExistence type="predicted"/>
<feature type="chain" id="PRO_5044010360" evidence="6">
    <location>
        <begin position="21"/>
        <end position="542"/>
    </location>
</feature>
<evidence type="ECO:0000256" key="6">
    <source>
        <dbReference type="SAM" id="SignalP"/>
    </source>
</evidence>
<feature type="domain" description="Ig-like" evidence="7">
    <location>
        <begin position="318"/>
        <end position="407"/>
    </location>
</feature>
<gene>
    <name evidence="8" type="ORF">FSCOSCO3_A015977</name>
</gene>
<dbReference type="PANTHER" id="PTHR44337:SF17">
    <property type="entry name" value="CARCINOEMBRYONIC ANTIGEN-RELATED CELL ADHESION MOLECULE 5 ISOFORM X1"/>
    <property type="match status" value="1"/>
</dbReference>
<evidence type="ECO:0000256" key="4">
    <source>
        <dbReference type="ARBA" id="ARBA00023319"/>
    </source>
</evidence>
<keyword evidence="5" id="KW-0812">Transmembrane</keyword>
<dbReference type="InterPro" id="IPR052598">
    <property type="entry name" value="IgSF_CEA-related"/>
</dbReference>
<reference evidence="8 9" key="1">
    <citation type="submission" date="2024-01" db="EMBL/GenBank/DDBJ databases">
        <authorList>
            <person name="Alioto T."/>
            <person name="Alioto T."/>
            <person name="Gomez Garrido J."/>
        </authorList>
    </citation>
    <scope>NUCLEOTIDE SEQUENCE [LARGE SCALE GENOMIC DNA]</scope>
</reference>
<feature type="domain" description="Ig-like" evidence="7">
    <location>
        <begin position="226"/>
        <end position="307"/>
    </location>
</feature>
<dbReference type="Proteomes" id="UP001314229">
    <property type="component" value="Unassembled WGS sequence"/>
</dbReference>
<dbReference type="EMBL" id="CAWUFR010000579">
    <property type="protein sequence ID" value="CAK6979415.1"/>
    <property type="molecule type" value="Genomic_DNA"/>
</dbReference>
<evidence type="ECO:0000313" key="8">
    <source>
        <dbReference type="EMBL" id="CAK6979415.1"/>
    </source>
</evidence>
<dbReference type="Pfam" id="PF07686">
    <property type="entry name" value="V-set"/>
    <property type="match status" value="1"/>
</dbReference>
<feature type="domain" description="Ig-like" evidence="7">
    <location>
        <begin position="412"/>
        <end position="490"/>
    </location>
</feature>
<dbReference type="SUPFAM" id="SSF48726">
    <property type="entry name" value="Immunoglobulin"/>
    <property type="match status" value="5"/>
</dbReference>
<organism evidence="8 9">
    <name type="scientific">Scomber scombrus</name>
    <name type="common">Atlantic mackerel</name>
    <name type="synonym">Scomber vernalis</name>
    <dbReference type="NCBI Taxonomy" id="13677"/>
    <lineage>
        <taxon>Eukaryota</taxon>
        <taxon>Metazoa</taxon>
        <taxon>Chordata</taxon>
        <taxon>Craniata</taxon>
        <taxon>Vertebrata</taxon>
        <taxon>Euteleostomi</taxon>
        <taxon>Actinopterygii</taxon>
        <taxon>Neopterygii</taxon>
        <taxon>Teleostei</taxon>
        <taxon>Neoteleostei</taxon>
        <taxon>Acanthomorphata</taxon>
        <taxon>Pelagiaria</taxon>
        <taxon>Scombriformes</taxon>
        <taxon>Scombridae</taxon>
        <taxon>Scomber</taxon>
    </lineage>
</organism>
<dbReference type="InterPro" id="IPR003598">
    <property type="entry name" value="Ig_sub2"/>
</dbReference>
<feature type="signal peptide" evidence="6">
    <location>
        <begin position="1"/>
        <end position="20"/>
    </location>
</feature>
<feature type="domain" description="Ig-like" evidence="7">
    <location>
        <begin position="132"/>
        <end position="221"/>
    </location>
</feature>
<evidence type="ECO:0000259" key="7">
    <source>
        <dbReference type="PROSITE" id="PS50835"/>
    </source>
</evidence>
<dbReference type="SMART" id="SM00409">
    <property type="entry name" value="IG"/>
    <property type="match status" value="5"/>
</dbReference>
<dbReference type="InterPro" id="IPR013106">
    <property type="entry name" value="Ig_V-set"/>
</dbReference>
<accession>A0AAV1Q853</accession>
<dbReference type="PANTHER" id="PTHR44337">
    <property type="entry name" value="CARCINOEMBRYONIC ANTIGEN-RELATED CELL ADHESION MOLECULE 8"/>
    <property type="match status" value="1"/>
</dbReference>
<evidence type="ECO:0000256" key="2">
    <source>
        <dbReference type="ARBA" id="ARBA00023157"/>
    </source>
</evidence>
<dbReference type="InterPro" id="IPR013783">
    <property type="entry name" value="Ig-like_fold"/>
</dbReference>
<feature type="transmembrane region" description="Helical" evidence="5">
    <location>
        <begin position="510"/>
        <end position="532"/>
    </location>
</feature>
<dbReference type="InterPro" id="IPR007110">
    <property type="entry name" value="Ig-like_dom"/>
</dbReference>
<evidence type="ECO:0000256" key="3">
    <source>
        <dbReference type="ARBA" id="ARBA00023180"/>
    </source>
</evidence>
<keyword evidence="1 6" id="KW-0732">Signal</keyword>
<protein>
    <submittedName>
        <fullName evidence="8">Carcinoembryonic antigen-related cell adhesion molecule 1-like</fullName>
    </submittedName>
</protein>
<dbReference type="AlphaFoldDB" id="A0AAV1Q853"/>
<comment type="caution">
    <text evidence="8">The sequence shown here is derived from an EMBL/GenBank/DDBJ whole genome shotgun (WGS) entry which is preliminary data.</text>
</comment>
<evidence type="ECO:0000256" key="5">
    <source>
        <dbReference type="SAM" id="Phobius"/>
    </source>
</evidence>